<reference evidence="2 3" key="2">
    <citation type="submission" date="2019-01" db="EMBL/GenBank/DDBJ databases">
        <title>Motilimonas pumilus sp. nov., isolated from the gut of sea cucumber (Apostichopus japonicus).</title>
        <authorList>
            <person name="Wang F.-Q."/>
            <person name="Ren L.-H."/>
            <person name="Lin Y.-W."/>
            <person name="Sun G.-H."/>
            <person name="Du Z.-J."/>
            <person name="Zhao J.-X."/>
            <person name="Liu X.-J."/>
            <person name="Liu L.-J."/>
        </authorList>
    </citation>
    <scope>NUCLEOTIDE SEQUENCE [LARGE SCALE GENOMIC DNA]</scope>
    <source>
        <strain evidence="2 3">PLHSC7-2</strain>
    </source>
</reference>
<keyword evidence="1" id="KW-1133">Transmembrane helix</keyword>
<feature type="transmembrane region" description="Helical" evidence="1">
    <location>
        <begin position="46"/>
        <end position="67"/>
    </location>
</feature>
<dbReference type="AlphaFoldDB" id="A0A418Y9C3"/>
<evidence type="ECO:0000313" key="3">
    <source>
        <dbReference type="Proteomes" id="UP000283255"/>
    </source>
</evidence>
<dbReference type="RefSeq" id="WP_119912567.1">
    <property type="nucleotide sequence ID" value="NZ_QZCH01000062.1"/>
</dbReference>
<sequence length="131" mass="14486">MNNIKKHFLIFAFFAVIPIALGYGISPSWFASTFLGIDAIDINIAHILRAIMCLYIGLGLFWLFSAFNSPYRNPALVTVMVFAGGLVIGRVISCLVDGIPQPILLFYIGLEFVFVPAAYSGRDRTFSTNMI</sequence>
<evidence type="ECO:0000313" key="2">
    <source>
        <dbReference type="EMBL" id="RJG36921.1"/>
    </source>
</evidence>
<keyword evidence="3" id="KW-1185">Reference proteome</keyword>
<comment type="caution">
    <text evidence="2">The sequence shown here is derived from an EMBL/GenBank/DDBJ whole genome shotgun (WGS) entry which is preliminary data.</text>
</comment>
<dbReference type="InterPro" id="IPR025597">
    <property type="entry name" value="DUF4345"/>
</dbReference>
<organism evidence="2 3">
    <name type="scientific">Motilimonas pumila</name>
    <dbReference type="NCBI Taxonomy" id="2303987"/>
    <lineage>
        <taxon>Bacteria</taxon>
        <taxon>Pseudomonadati</taxon>
        <taxon>Pseudomonadota</taxon>
        <taxon>Gammaproteobacteria</taxon>
        <taxon>Alteromonadales</taxon>
        <taxon>Alteromonadales genera incertae sedis</taxon>
        <taxon>Motilimonas</taxon>
    </lineage>
</organism>
<keyword evidence="1" id="KW-0812">Transmembrane</keyword>
<dbReference type="Proteomes" id="UP000283255">
    <property type="component" value="Unassembled WGS sequence"/>
</dbReference>
<accession>A0A418Y9C3</accession>
<feature type="transmembrane region" description="Helical" evidence="1">
    <location>
        <begin position="104"/>
        <end position="121"/>
    </location>
</feature>
<dbReference type="OrthoDB" id="1188911at2"/>
<keyword evidence="1" id="KW-0472">Membrane</keyword>
<proteinExistence type="predicted"/>
<dbReference type="Pfam" id="PF14248">
    <property type="entry name" value="DUF4345"/>
    <property type="match status" value="1"/>
</dbReference>
<dbReference type="EMBL" id="QZCH01000062">
    <property type="protein sequence ID" value="RJG36921.1"/>
    <property type="molecule type" value="Genomic_DNA"/>
</dbReference>
<evidence type="ECO:0000256" key="1">
    <source>
        <dbReference type="SAM" id="Phobius"/>
    </source>
</evidence>
<feature type="transmembrane region" description="Helical" evidence="1">
    <location>
        <begin position="74"/>
        <end position="92"/>
    </location>
</feature>
<name>A0A418Y9C3_9GAMM</name>
<reference evidence="2 3" key="1">
    <citation type="submission" date="2018-09" db="EMBL/GenBank/DDBJ databases">
        <authorList>
            <person name="Wang F."/>
        </authorList>
    </citation>
    <scope>NUCLEOTIDE SEQUENCE [LARGE SCALE GENOMIC DNA]</scope>
    <source>
        <strain evidence="2 3">PLHSC7-2</strain>
    </source>
</reference>
<gene>
    <name evidence="2" type="ORF">D1Z90_20115</name>
</gene>
<protein>
    <submittedName>
        <fullName evidence="2">DUF4345 domain-containing protein</fullName>
    </submittedName>
</protein>